<name>A0A4R6BCW1_9STAP</name>
<dbReference type="Proteomes" id="UP000295310">
    <property type="component" value="Unassembled WGS sequence"/>
</dbReference>
<keyword evidence="3" id="KW-1185">Reference proteome</keyword>
<proteinExistence type="predicted"/>
<gene>
    <name evidence="2" type="ORF">ERX27_07540</name>
</gene>
<reference evidence="2 3" key="1">
    <citation type="submission" date="2019-01" db="EMBL/GenBank/DDBJ databases">
        <title>Draft genome sequences of the type strains of six Macrococcus species.</title>
        <authorList>
            <person name="Mazhar S."/>
            <person name="Altermann E."/>
            <person name="Hill C."/>
            <person name="Mcauliffe O."/>
        </authorList>
    </citation>
    <scope>NUCLEOTIDE SEQUENCE [LARGE SCALE GENOMIC DNA]</scope>
    <source>
        <strain evidence="2 3">CCM4811</strain>
    </source>
</reference>
<sequence>MVNLIGEKFYHPYLKTEITVFDFDRGMLKAKIGSSEFTEWLTVNQRLEFYAEQQKQRADEAEKRADVADEKWERLKQKTAEKYKYLEGQFETWEHDENESKLWRTSKHEVLMILKDMSDIERGEE</sequence>
<dbReference type="RefSeq" id="WP_133432227.1">
    <property type="nucleotide sequence ID" value="NZ_SCWA01000012.1"/>
</dbReference>
<comment type="caution">
    <text evidence="2">The sequence shown here is derived from an EMBL/GenBank/DDBJ whole genome shotgun (WGS) entry which is preliminary data.</text>
</comment>
<protein>
    <submittedName>
        <fullName evidence="2">Uncharacterized protein</fullName>
    </submittedName>
</protein>
<keyword evidence="1" id="KW-0175">Coiled coil</keyword>
<dbReference type="EMBL" id="SCWA01000012">
    <property type="protein sequence ID" value="TDL96699.1"/>
    <property type="molecule type" value="Genomic_DNA"/>
</dbReference>
<evidence type="ECO:0000256" key="1">
    <source>
        <dbReference type="SAM" id="Coils"/>
    </source>
</evidence>
<evidence type="ECO:0000313" key="2">
    <source>
        <dbReference type="EMBL" id="TDL96699.1"/>
    </source>
</evidence>
<feature type="coiled-coil region" evidence="1">
    <location>
        <begin position="44"/>
        <end position="78"/>
    </location>
</feature>
<accession>A0A4R6BCW1</accession>
<organism evidence="2 3">
    <name type="scientific">Macrococcus brunensis</name>
    <dbReference type="NCBI Taxonomy" id="198483"/>
    <lineage>
        <taxon>Bacteria</taxon>
        <taxon>Bacillati</taxon>
        <taxon>Bacillota</taxon>
        <taxon>Bacilli</taxon>
        <taxon>Bacillales</taxon>
        <taxon>Staphylococcaceae</taxon>
        <taxon>Macrococcus</taxon>
    </lineage>
</organism>
<dbReference type="AlphaFoldDB" id="A0A4R6BCW1"/>
<dbReference type="OrthoDB" id="2420023at2"/>
<evidence type="ECO:0000313" key="3">
    <source>
        <dbReference type="Proteomes" id="UP000295310"/>
    </source>
</evidence>